<protein>
    <submittedName>
        <fullName evidence="1">Uncharacterized protein</fullName>
    </submittedName>
</protein>
<evidence type="ECO:0000313" key="1">
    <source>
        <dbReference type="EMBL" id="MBX63190.1"/>
    </source>
</evidence>
<accession>A0A2P2Q898</accession>
<sequence>MLYMSERSINSSLQMAMGTRDFVCVYKANTGIVLAHNLLEKSWHIMIPNGQR</sequence>
<proteinExistence type="predicted"/>
<name>A0A2P2Q898_RHIMU</name>
<organism evidence="1">
    <name type="scientific">Rhizophora mucronata</name>
    <name type="common">Asiatic mangrove</name>
    <dbReference type="NCBI Taxonomy" id="61149"/>
    <lineage>
        <taxon>Eukaryota</taxon>
        <taxon>Viridiplantae</taxon>
        <taxon>Streptophyta</taxon>
        <taxon>Embryophyta</taxon>
        <taxon>Tracheophyta</taxon>
        <taxon>Spermatophyta</taxon>
        <taxon>Magnoliopsida</taxon>
        <taxon>eudicotyledons</taxon>
        <taxon>Gunneridae</taxon>
        <taxon>Pentapetalae</taxon>
        <taxon>rosids</taxon>
        <taxon>fabids</taxon>
        <taxon>Malpighiales</taxon>
        <taxon>Rhizophoraceae</taxon>
        <taxon>Rhizophora</taxon>
    </lineage>
</organism>
<dbReference type="EMBL" id="GGEC01082706">
    <property type="protein sequence ID" value="MBX63190.1"/>
    <property type="molecule type" value="Transcribed_RNA"/>
</dbReference>
<reference evidence="1" key="1">
    <citation type="submission" date="2018-02" db="EMBL/GenBank/DDBJ databases">
        <title>Rhizophora mucronata_Transcriptome.</title>
        <authorList>
            <person name="Meera S.P."/>
            <person name="Sreeshan A."/>
            <person name="Augustine A."/>
        </authorList>
    </citation>
    <scope>NUCLEOTIDE SEQUENCE</scope>
    <source>
        <tissue evidence="1">Leaf</tissue>
    </source>
</reference>
<dbReference type="AlphaFoldDB" id="A0A2P2Q898"/>